<gene>
    <name evidence="3" type="ORF">NIDE4199</name>
</gene>
<organism evidence="3 4">
    <name type="scientific">Nitrospira defluvii</name>
    <dbReference type="NCBI Taxonomy" id="330214"/>
    <lineage>
        <taxon>Bacteria</taxon>
        <taxon>Pseudomonadati</taxon>
        <taxon>Nitrospirota</taxon>
        <taxon>Nitrospiria</taxon>
        <taxon>Nitrospirales</taxon>
        <taxon>Nitrospiraceae</taxon>
        <taxon>Nitrospira</taxon>
    </lineage>
</organism>
<evidence type="ECO:0000256" key="1">
    <source>
        <dbReference type="SAM" id="MobiDB-lite"/>
    </source>
</evidence>
<feature type="compositionally biased region" description="Basic and acidic residues" evidence="1">
    <location>
        <begin position="62"/>
        <end position="76"/>
    </location>
</feature>
<dbReference type="STRING" id="330214.NIDE4199"/>
<proteinExistence type="predicted"/>
<dbReference type="KEGG" id="nde:NIDE4199"/>
<feature type="region of interest" description="Disordered" evidence="1">
    <location>
        <begin position="48"/>
        <end position="108"/>
    </location>
</feature>
<sequence>MAPPRPASPWLWLGLCLCASLAQAAPEPAPKPDEIDADFLDFLGSWQNDSGRWVDPFEVTEDLPREERPTSKDDTRGPATSSRTPLKGREPNRNSNGPREPMRMQPGP</sequence>
<feature type="signal peptide" evidence="2">
    <location>
        <begin position="1"/>
        <end position="24"/>
    </location>
</feature>
<dbReference type="Proteomes" id="UP000001660">
    <property type="component" value="Chromosome"/>
</dbReference>
<dbReference type="AlphaFoldDB" id="D8P8N4"/>
<evidence type="ECO:0000256" key="2">
    <source>
        <dbReference type="SAM" id="SignalP"/>
    </source>
</evidence>
<keyword evidence="2" id="KW-0732">Signal</keyword>
<evidence type="ECO:0000313" key="3">
    <source>
        <dbReference type="EMBL" id="CBK43866.1"/>
    </source>
</evidence>
<name>D8P8N4_9BACT</name>
<feature type="chain" id="PRO_5003119721" evidence="2">
    <location>
        <begin position="25"/>
        <end position="108"/>
    </location>
</feature>
<accession>D8P8N4</accession>
<dbReference type="HOGENOM" id="CLU_2192238_0_0_0"/>
<evidence type="ECO:0000313" key="4">
    <source>
        <dbReference type="Proteomes" id="UP000001660"/>
    </source>
</evidence>
<keyword evidence="4" id="KW-1185">Reference proteome</keyword>
<dbReference type="EMBL" id="FP929003">
    <property type="protein sequence ID" value="CBK43866.1"/>
    <property type="molecule type" value="Genomic_DNA"/>
</dbReference>
<dbReference type="OrthoDB" id="10019087at2"/>
<protein>
    <submittedName>
        <fullName evidence="3">Uncharacterized protein</fullName>
    </submittedName>
</protein>
<reference evidence="3 4" key="1">
    <citation type="journal article" date="2010" name="Proc. Natl. Acad. Sci. U.S.A.">
        <title>A Nitrospira metagenome illuminates the physiology and evolution of globally important nitrite-oxidizing bacteria.</title>
        <authorList>
            <person name="Lucker S."/>
            <person name="Wagner M."/>
            <person name="Maixner F."/>
            <person name="Pelletier E."/>
            <person name="Koch H."/>
            <person name="Vacherie B."/>
            <person name="Rattei T."/>
            <person name="Sinninghe Damste J."/>
            <person name="Spieck E."/>
            <person name="Le Paslier D."/>
            <person name="Daims H."/>
        </authorList>
    </citation>
    <scope>NUCLEOTIDE SEQUENCE [LARGE SCALE GENOMIC DNA]</scope>
</reference>